<dbReference type="Pfam" id="PF01593">
    <property type="entry name" value="Amino_oxidase"/>
    <property type="match status" value="1"/>
</dbReference>
<dbReference type="InterPro" id="IPR017830">
    <property type="entry name" value="SQase_HpnE"/>
</dbReference>
<evidence type="ECO:0000259" key="1">
    <source>
        <dbReference type="Pfam" id="PF01593"/>
    </source>
</evidence>
<dbReference type="PANTHER" id="PTHR42923">
    <property type="entry name" value="PROTOPORPHYRINOGEN OXIDASE"/>
    <property type="match status" value="1"/>
</dbReference>
<dbReference type="Proteomes" id="UP000180088">
    <property type="component" value="Unassembled WGS sequence"/>
</dbReference>
<dbReference type="InterPro" id="IPR050464">
    <property type="entry name" value="Zeta_carotene_desat/Oxidored"/>
</dbReference>
<dbReference type="Gene3D" id="3.50.50.60">
    <property type="entry name" value="FAD/NAD(P)-binding domain"/>
    <property type="match status" value="1"/>
</dbReference>
<dbReference type="OrthoDB" id="7849608at2"/>
<evidence type="ECO:0000313" key="2">
    <source>
        <dbReference type="EMBL" id="OHX11471.1"/>
    </source>
</evidence>
<sequence>MENLDLRLPAVKPRVAVVGAGWAGLAAAVELAGKADLTVLEAGREPGGRARCGGRNGDRFDNGQHILLGAYAECLRLMRRVGAPPETLLLRRPLQWWREGGVRMQCPRWPAPLHLAAGLLTARGLSWQAKWQLARALRNLQAASYRLSGDCSVADWLGGQGQQAEVVREFWRPLVLSALNTPPELASMQVLATVLRDSLGASREASDLLLPASDLSALFPDPAWRWLAAQGADLRVGRRVSQLAREPDSVLVDGEEYDAVVLAAAPYHAAILLDGPCLSAQLQGYQYWPIVTVYLRFTVAPQLPAPMMGVRGGMVDWLFDREALAGESGLVAAVISAPQSLPSSDALVRGALDDLRRLAPHLPAPLASKVIVEKRATFASVVGLKRPAVRDAGGRVYLAGDWVCPDYPATLEGAVRSGVAAAAAVMQDLRMEP</sequence>
<dbReference type="NCBIfam" id="TIGR03467">
    <property type="entry name" value="HpnE"/>
    <property type="match status" value="1"/>
</dbReference>
<dbReference type="PANTHER" id="PTHR42923:SF47">
    <property type="entry name" value="BLR3003 PROTEIN"/>
    <property type="match status" value="1"/>
</dbReference>
<dbReference type="InterPro" id="IPR036188">
    <property type="entry name" value="FAD/NAD-bd_sf"/>
</dbReference>
<name>A0A1S1WW28_9NEIS</name>
<feature type="domain" description="Amine oxidase" evidence="1">
    <location>
        <begin position="23"/>
        <end position="426"/>
    </location>
</feature>
<reference evidence="2 3" key="1">
    <citation type="submission" date="2016-09" db="EMBL/GenBank/DDBJ databases">
        <title>Chromobacterium muskegensis sp. nov., an insecticidal bacterium isolated from Sphagnum bogs.</title>
        <authorList>
            <person name="Sparks M.E."/>
            <person name="Blackburn M.B."/>
            <person name="Gundersen-Rindal D.E."/>
            <person name="Mitchell A."/>
            <person name="Farrar R."/>
            <person name="Kuhar D."/>
        </authorList>
    </citation>
    <scope>NUCLEOTIDE SEQUENCE [LARGE SCALE GENOMIC DNA]</scope>
    <source>
        <strain evidence="2 3">37-2</strain>
    </source>
</reference>
<dbReference type="GO" id="GO:0016491">
    <property type="term" value="F:oxidoreductase activity"/>
    <property type="evidence" value="ECO:0007669"/>
    <property type="project" value="InterPro"/>
</dbReference>
<accession>A0A1S1WW28</accession>
<dbReference type="AlphaFoldDB" id="A0A1S1WW28"/>
<dbReference type="EMBL" id="MKCS01000002">
    <property type="protein sequence ID" value="OHX11471.1"/>
    <property type="molecule type" value="Genomic_DNA"/>
</dbReference>
<protein>
    <submittedName>
        <fullName evidence="2">Phytoene desaturase</fullName>
    </submittedName>
</protein>
<proteinExistence type="predicted"/>
<dbReference type="SUPFAM" id="SSF51905">
    <property type="entry name" value="FAD/NAD(P)-binding domain"/>
    <property type="match status" value="1"/>
</dbReference>
<comment type="caution">
    <text evidence="2">The sequence shown here is derived from an EMBL/GenBank/DDBJ whole genome shotgun (WGS) entry which is preliminary data.</text>
</comment>
<gene>
    <name evidence="2" type="ORF">BI347_17540</name>
</gene>
<organism evidence="2 3">
    <name type="scientific">Chromobacterium sphagni</name>
    <dbReference type="NCBI Taxonomy" id="1903179"/>
    <lineage>
        <taxon>Bacteria</taxon>
        <taxon>Pseudomonadati</taxon>
        <taxon>Pseudomonadota</taxon>
        <taxon>Betaproteobacteria</taxon>
        <taxon>Neisseriales</taxon>
        <taxon>Chromobacteriaceae</taxon>
        <taxon>Chromobacterium</taxon>
    </lineage>
</organism>
<evidence type="ECO:0000313" key="3">
    <source>
        <dbReference type="Proteomes" id="UP000180088"/>
    </source>
</evidence>
<dbReference type="InterPro" id="IPR002937">
    <property type="entry name" value="Amino_oxidase"/>
</dbReference>
<dbReference type="STRING" id="1903179.BI347_17540"/>